<comment type="caution">
    <text evidence="5">The sequence shown here is derived from an EMBL/GenBank/DDBJ whole genome shotgun (WGS) entry which is preliminary data.</text>
</comment>
<evidence type="ECO:0000313" key="6">
    <source>
        <dbReference type="Proteomes" id="UP000309117"/>
    </source>
</evidence>
<feature type="non-terminal residue" evidence="5">
    <location>
        <position position="932"/>
    </location>
</feature>
<feature type="compositionally biased region" description="Polar residues" evidence="2">
    <location>
        <begin position="913"/>
        <end position="926"/>
    </location>
</feature>
<evidence type="ECO:0000256" key="2">
    <source>
        <dbReference type="SAM" id="MobiDB-lite"/>
    </source>
</evidence>
<feature type="domain" description="YSIRK Gram-positive signal peptide" evidence="3">
    <location>
        <begin position="23"/>
        <end position="47"/>
    </location>
</feature>
<feature type="region of interest" description="Disordered" evidence="2">
    <location>
        <begin position="100"/>
        <end position="120"/>
    </location>
</feature>
<feature type="region of interest" description="Disordered" evidence="2">
    <location>
        <begin position="912"/>
        <end position="932"/>
    </location>
</feature>
<evidence type="ECO:0000259" key="4">
    <source>
        <dbReference type="Pfam" id="PF08428"/>
    </source>
</evidence>
<evidence type="ECO:0000313" key="5">
    <source>
        <dbReference type="EMBL" id="TGY16611.1"/>
    </source>
</evidence>
<dbReference type="Pfam" id="PF08428">
    <property type="entry name" value="Rib"/>
    <property type="match status" value="1"/>
</dbReference>
<feature type="domain" description="Rib" evidence="4">
    <location>
        <begin position="825"/>
        <end position="904"/>
    </location>
</feature>
<protein>
    <submittedName>
        <fullName evidence="5">YSIRK-type signal peptide-containing protein</fullName>
    </submittedName>
</protein>
<reference evidence="5 6" key="1">
    <citation type="submission" date="2019-04" db="EMBL/GenBank/DDBJ databases">
        <title>Microbes associate with the intestines of laboratory mice.</title>
        <authorList>
            <person name="Navarre W."/>
            <person name="Wong E."/>
            <person name="Huang K."/>
            <person name="Tropini C."/>
            <person name="Ng K."/>
            <person name="Yu B."/>
        </authorList>
    </citation>
    <scope>NUCLEOTIDE SEQUENCE [LARGE SCALE GENOMIC DNA]</scope>
    <source>
        <strain evidence="5 6">NM61_E11</strain>
    </source>
</reference>
<dbReference type="Pfam" id="PF20585">
    <property type="entry name" value="Pectate_lyase_5"/>
    <property type="match status" value="1"/>
</dbReference>
<sequence>MEVMVFMLSRKNINEKLKRLEQQKQRFSIRKLTIGAASVLIGLVFFGMGSQSVHADKITSPQVVKNTEVKATQPSTNKTSTPEVTNKAQEAAILTGNQKKFQPSTPVKAATPNSQQVTSTSASKVQVAATTNTTNTPAVQANVSQTTEHVANETELQNALNNTNINNIVLDGNITNNSNSTFSLNNGTARQLTISGKQSDGTNASWNTGSGYVYLGSGTESNNKQWDISFEDIDITSTNSNGWSPVSLSDGVTGNISFNNVTNGGNGVLVYAPSANVTVQNTSSKPASSATDPNITANNVNIGDNVNLVTTQNNYNDGNVYANRNITVTGKNISLNSQADSSGSTSDAATNLYAGGNIDFKTGSDAILTAASSQSNNVNNLNINGTLTVEKDANVVVNSNVTANNVSTPTGFNSYSFPSGCSSITLVNNGAVIDGNLTINATAVPNSSGVVAGIGVQGNPSNAADVIIGSTGKYVVNATNSRDTRGIFYCADNHTVGLAEGAQAQFNMGHGVSNAIFRADNVILKPNASINITTYQDNNGNSNNGIQSDGAGDHSGPIVVGWSPTGSADNSSFVNNTHATIGIDKDANLTIIRKTDSNSKQANSPLIDFGSNGINGFSMNLTMNGGRMDLEDALQMDSHSGTPLDGSASYLGSEKEIFPMGMIVMFGTSSSDYVKITDPELFKMVRTGAQKGMLFRLEGTTNSINVASSDGEAIPLDYATVGGVKYSNGKVSTNTAYKWNITNLNTVNKMGNWAANYNNKGGSTSDAPDSWSEGVPFGEAQASVTFAPVALSDEPSDLSTPADFNNYFNWWSASNVAMGSDLIPDADKNDPKGGTITVNENAVLTPADAEQAITNKADLTNVSTYTWDKNDTPSTAKPGTFDGKVIVTYADKSEDVVPVKVIVKSLADEYTPEGQTVNVKKGQTPNPEEGIK</sequence>
<dbReference type="Proteomes" id="UP000309117">
    <property type="component" value="Unassembled WGS sequence"/>
</dbReference>
<dbReference type="NCBIfam" id="TIGR02331">
    <property type="entry name" value="rib_alpha"/>
    <property type="match status" value="1"/>
</dbReference>
<dbReference type="EMBL" id="SRYV01000004">
    <property type="protein sequence ID" value="TGY16611.1"/>
    <property type="molecule type" value="Genomic_DNA"/>
</dbReference>
<keyword evidence="1" id="KW-0732">Signal</keyword>
<evidence type="ECO:0000259" key="3">
    <source>
        <dbReference type="Pfam" id="PF04650"/>
    </source>
</evidence>
<dbReference type="InterPro" id="IPR012706">
    <property type="entry name" value="Rib_alpha_Esp_rpt"/>
</dbReference>
<dbReference type="Pfam" id="PF04650">
    <property type="entry name" value="YSIRK_signal"/>
    <property type="match status" value="1"/>
</dbReference>
<dbReference type="InterPro" id="IPR005877">
    <property type="entry name" value="YSIRK_signal_dom"/>
</dbReference>
<dbReference type="InterPro" id="IPR059115">
    <property type="entry name" value="Rib"/>
</dbReference>
<dbReference type="NCBIfam" id="TIGR01168">
    <property type="entry name" value="YSIRK_signal"/>
    <property type="match status" value="1"/>
</dbReference>
<dbReference type="InterPro" id="IPR046776">
    <property type="entry name" value="Pectate_lyase_5"/>
</dbReference>
<dbReference type="AlphaFoldDB" id="A0A4S2BPL0"/>
<gene>
    <name evidence="5" type="ORF">E5351_03375</name>
</gene>
<accession>A0A4S2BPL0</accession>
<evidence type="ECO:0000256" key="1">
    <source>
        <dbReference type="ARBA" id="ARBA00022729"/>
    </source>
</evidence>
<name>A0A4S2BPL0_9LACO</name>
<proteinExistence type="predicted"/>
<organism evidence="5 6">
    <name type="scientific">Lactobacillus intestinalis</name>
    <dbReference type="NCBI Taxonomy" id="151781"/>
    <lineage>
        <taxon>Bacteria</taxon>
        <taxon>Bacillati</taxon>
        <taxon>Bacillota</taxon>
        <taxon>Bacilli</taxon>
        <taxon>Lactobacillales</taxon>
        <taxon>Lactobacillaceae</taxon>
        <taxon>Lactobacillus</taxon>
    </lineage>
</organism>